<dbReference type="Proteomes" id="UP000596661">
    <property type="component" value="Chromosome 3"/>
</dbReference>
<evidence type="ECO:0000313" key="1">
    <source>
        <dbReference type="EnsemblPlants" id="cds.evm.model.03.1214"/>
    </source>
</evidence>
<reference evidence="1" key="1">
    <citation type="submission" date="2018-11" db="EMBL/GenBank/DDBJ databases">
        <authorList>
            <person name="Grassa J C."/>
        </authorList>
    </citation>
    <scope>NUCLEOTIDE SEQUENCE [LARGE SCALE GENOMIC DNA]</scope>
</reference>
<organism evidence="1 2">
    <name type="scientific">Cannabis sativa</name>
    <name type="common">Hemp</name>
    <name type="synonym">Marijuana</name>
    <dbReference type="NCBI Taxonomy" id="3483"/>
    <lineage>
        <taxon>Eukaryota</taxon>
        <taxon>Viridiplantae</taxon>
        <taxon>Streptophyta</taxon>
        <taxon>Embryophyta</taxon>
        <taxon>Tracheophyta</taxon>
        <taxon>Spermatophyta</taxon>
        <taxon>Magnoliopsida</taxon>
        <taxon>eudicotyledons</taxon>
        <taxon>Gunneridae</taxon>
        <taxon>Pentapetalae</taxon>
        <taxon>rosids</taxon>
        <taxon>fabids</taxon>
        <taxon>Rosales</taxon>
        <taxon>Cannabaceae</taxon>
        <taxon>Cannabis</taxon>
    </lineage>
</organism>
<protein>
    <submittedName>
        <fullName evidence="1">Uncharacterized protein</fullName>
    </submittedName>
</protein>
<accession>A0A803P4F2</accession>
<dbReference type="EMBL" id="UZAU01000289">
    <property type="status" value="NOT_ANNOTATED_CDS"/>
    <property type="molecule type" value="Genomic_DNA"/>
</dbReference>
<dbReference type="EnsemblPlants" id="evm.model.03.1214">
    <property type="protein sequence ID" value="cds.evm.model.03.1214"/>
    <property type="gene ID" value="evm.TU.03.1214"/>
</dbReference>
<proteinExistence type="predicted"/>
<sequence length="157" mass="17450">MNGHSVSNCNKDKGVSWKKKTIVENFDKNGGNKVAATEVKQQHSKEVKIVIDVRVEKQQSKGIEEQDKRLDNAQDAEIEERGANIFVAIVPTIQVESSHNSIQLDDNLNNSNSWFTPKRRGTKQVVVVPHKAITSNGYAVLQEAKDGILVTNSNLKD</sequence>
<keyword evidence="2" id="KW-1185">Reference proteome</keyword>
<name>A0A803P4F2_CANSA</name>
<dbReference type="AlphaFoldDB" id="A0A803P4F2"/>
<evidence type="ECO:0000313" key="2">
    <source>
        <dbReference type="Proteomes" id="UP000596661"/>
    </source>
</evidence>
<reference evidence="1" key="2">
    <citation type="submission" date="2021-03" db="UniProtKB">
        <authorList>
            <consortium name="EnsemblPlants"/>
        </authorList>
    </citation>
    <scope>IDENTIFICATION</scope>
</reference>
<dbReference type="Gramene" id="evm.model.03.1214">
    <property type="protein sequence ID" value="cds.evm.model.03.1214"/>
    <property type="gene ID" value="evm.TU.03.1214"/>
</dbReference>